<evidence type="ECO:0000256" key="11">
    <source>
        <dbReference type="RuleBase" id="RU003822"/>
    </source>
</evidence>
<evidence type="ECO:0000256" key="6">
    <source>
        <dbReference type="ARBA" id="ARBA00022958"/>
    </source>
</evidence>
<feature type="compositionally biased region" description="Polar residues" evidence="12">
    <location>
        <begin position="43"/>
        <end position="52"/>
    </location>
</feature>
<keyword evidence="2 11" id="KW-0813">Transport</keyword>
<feature type="transmembrane region" description="Helical" evidence="13">
    <location>
        <begin position="298"/>
        <end position="322"/>
    </location>
</feature>
<feature type="region of interest" description="Disordered" evidence="12">
    <location>
        <begin position="204"/>
        <end position="234"/>
    </location>
</feature>
<evidence type="ECO:0000256" key="12">
    <source>
        <dbReference type="SAM" id="MobiDB-lite"/>
    </source>
</evidence>
<gene>
    <name evidence="15" type="ORF">KFL_002700030</name>
</gene>
<evidence type="ECO:0000256" key="4">
    <source>
        <dbReference type="ARBA" id="ARBA00022692"/>
    </source>
</evidence>
<evidence type="ECO:0000313" key="16">
    <source>
        <dbReference type="Proteomes" id="UP000054558"/>
    </source>
</evidence>
<dbReference type="GO" id="GO:1990573">
    <property type="term" value="P:potassium ion import across plasma membrane"/>
    <property type="evidence" value="ECO:0000318"/>
    <property type="project" value="GO_Central"/>
</dbReference>
<comment type="similarity">
    <text evidence="11">Belongs to the inward rectifier-type potassium channel (TC 1.A.2.1) family.</text>
</comment>
<keyword evidence="3 11" id="KW-0633">Potassium transport</keyword>
<evidence type="ECO:0000256" key="8">
    <source>
        <dbReference type="ARBA" id="ARBA00023065"/>
    </source>
</evidence>
<feature type="region of interest" description="Disordered" evidence="12">
    <location>
        <begin position="39"/>
        <end position="64"/>
    </location>
</feature>
<keyword evidence="16" id="KW-1185">Reference proteome</keyword>
<dbReference type="GO" id="GO:0005886">
    <property type="term" value="C:plasma membrane"/>
    <property type="evidence" value="ECO:0000318"/>
    <property type="project" value="GO_Central"/>
</dbReference>
<dbReference type="OrthoDB" id="273257at2759"/>
<dbReference type="AlphaFoldDB" id="A0A1Y1I556"/>
<dbReference type="GO" id="GO:0005242">
    <property type="term" value="F:inward rectifier potassium channel activity"/>
    <property type="evidence" value="ECO:0000318"/>
    <property type="project" value="GO_Central"/>
</dbReference>
<dbReference type="PANTHER" id="PTHR11767:SF114">
    <property type="entry name" value="INWARD RECTIFIER POTASSIUM CHANNEL C-TERMINAL DOMAIN-CONTAINING PROTEIN"/>
    <property type="match status" value="1"/>
</dbReference>
<keyword evidence="7 13" id="KW-1133">Transmembrane helix</keyword>
<dbReference type="InterPro" id="IPR013518">
    <property type="entry name" value="K_chnl_inward-rec_Kir_cyto"/>
</dbReference>
<dbReference type="InterPro" id="IPR014756">
    <property type="entry name" value="Ig_E-set"/>
</dbReference>
<feature type="region of interest" description="Disordered" evidence="12">
    <location>
        <begin position="76"/>
        <end position="107"/>
    </location>
</feature>
<dbReference type="GO" id="GO:0034765">
    <property type="term" value="P:regulation of monoatomic ion transmembrane transport"/>
    <property type="evidence" value="ECO:0000318"/>
    <property type="project" value="GO_Central"/>
</dbReference>
<evidence type="ECO:0000256" key="2">
    <source>
        <dbReference type="ARBA" id="ARBA00022448"/>
    </source>
</evidence>
<dbReference type="Pfam" id="PF17655">
    <property type="entry name" value="IRK_C"/>
    <property type="match status" value="1"/>
</dbReference>
<dbReference type="SUPFAM" id="SSF81296">
    <property type="entry name" value="E set domains"/>
    <property type="match status" value="1"/>
</dbReference>
<accession>A0A1Y1I556</accession>
<dbReference type="PANTHER" id="PTHR11767">
    <property type="entry name" value="INWARD RECTIFIER POTASSIUM CHANNEL"/>
    <property type="match status" value="1"/>
</dbReference>
<keyword evidence="10 11" id="KW-0407">Ion channel</keyword>
<keyword evidence="4 11" id="KW-0812">Transmembrane</keyword>
<keyword evidence="8 11" id="KW-0406">Ion transport</keyword>
<dbReference type="InterPro" id="IPR016449">
    <property type="entry name" value="K_chnl_inward-rec_Kir"/>
</dbReference>
<proteinExistence type="inferred from homology"/>
<keyword evidence="9 13" id="KW-0472">Membrane</keyword>
<evidence type="ECO:0000256" key="10">
    <source>
        <dbReference type="ARBA" id="ARBA00023303"/>
    </source>
</evidence>
<dbReference type="Gene3D" id="2.60.40.1400">
    <property type="entry name" value="G protein-activated inward rectifier potassium channel 1"/>
    <property type="match status" value="1"/>
</dbReference>
<feature type="compositionally biased region" description="Polar residues" evidence="12">
    <location>
        <begin position="208"/>
        <end position="227"/>
    </location>
</feature>
<evidence type="ECO:0000259" key="14">
    <source>
        <dbReference type="Pfam" id="PF17655"/>
    </source>
</evidence>
<evidence type="ECO:0000256" key="9">
    <source>
        <dbReference type="ARBA" id="ARBA00023136"/>
    </source>
</evidence>
<dbReference type="InterPro" id="IPR041647">
    <property type="entry name" value="IRK_C"/>
</dbReference>
<evidence type="ECO:0000256" key="3">
    <source>
        <dbReference type="ARBA" id="ARBA00022538"/>
    </source>
</evidence>
<dbReference type="Proteomes" id="UP000054558">
    <property type="component" value="Unassembled WGS sequence"/>
</dbReference>
<evidence type="ECO:0000256" key="5">
    <source>
        <dbReference type="ARBA" id="ARBA00022882"/>
    </source>
</evidence>
<evidence type="ECO:0000256" key="7">
    <source>
        <dbReference type="ARBA" id="ARBA00022989"/>
    </source>
</evidence>
<keyword evidence="6 11" id="KW-0630">Potassium</keyword>
<comment type="subcellular location">
    <subcellularLocation>
        <location evidence="1 11">Membrane</location>
        <topology evidence="1 11">Multi-pass membrane protein</topology>
    </subcellularLocation>
</comment>
<evidence type="ECO:0000256" key="1">
    <source>
        <dbReference type="ARBA" id="ARBA00004141"/>
    </source>
</evidence>
<feature type="domain" description="Inward rectifier potassium channel C-terminal" evidence="14">
    <location>
        <begin position="428"/>
        <end position="518"/>
    </location>
</feature>
<feature type="compositionally biased region" description="Polar residues" evidence="12">
    <location>
        <begin position="76"/>
        <end position="104"/>
    </location>
</feature>
<keyword evidence="5 11" id="KW-0851">Voltage-gated channel</keyword>
<dbReference type="GO" id="GO:0034702">
    <property type="term" value="C:monoatomic ion channel complex"/>
    <property type="evidence" value="ECO:0007669"/>
    <property type="project" value="UniProtKB-KW"/>
</dbReference>
<dbReference type="EMBL" id="DF237219">
    <property type="protein sequence ID" value="GAQ86084.1"/>
    <property type="molecule type" value="Genomic_DNA"/>
</dbReference>
<evidence type="ECO:0000256" key="13">
    <source>
        <dbReference type="SAM" id="Phobius"/>
    </source>
</evidence>
<protein>
    <recommendedName>
        <fullName evidence="14">Inward rectifier potassium channel C-terminal domain-containing protein</fullName>
    </recommendedName>
</protein>
<sequence length="541" mass="57299">MAAIGAAVRLSSPLTSGLASTSAASASTEATSMSAAFNFPPRMQSQPNSLSFSARLPTPGQTGRTFTARISASLSNVTTHRLERQPSTQKPPTLQRQPTQNLGRTGSGIFAGIERKLSIGSYSLERKASIGLNRLERLGSSVGNGGLFDHLASVPEQPWGGSSNSQPASWHAVPAPHGHAEHQKKMGVVASAAAVGGAVHAGRAAAQRRSNLSHRQTSGSWGPSSLPSHPEMEDGETGVYFEDTPRLAYAGSMSAALEFDPLDLGSSHLMSQLEIQNTRSGVAEKIQSAYQGLLKQDWPVFIGSLFAAPAALSAVFGVLYMLDPAGLALDDSVVKCAASFGCPASTVGTPSLFTYLNAVMMSMSMSTGVDPVMHAVSPFTMLVSQLNGLASQCMFVLLSGAVFARLSQPSQPVVCAEKALLCNGAADTRVLATRYVTRHEMVDVRVSATITRTVRTSNGSWTRTEQPLRLAQSEAVYQSEGMVIQHLVDRSSPLYGCSEQDLKEQDVVLRCSIVGLDRATMGSVFHVEEYKAKDGKLALAR</sequence>
<name>A0A1Y1I556_KLENI</name>
<reference evidence="15 16" key="1">
    <citation type="journal article" date="2014" name="Nat. Commun.">
        <title>Klebsormidium flaccidum genome reveals primary factors for plant terrestrial adaptation.</title>
        <authorList>
            <person name="Hori K."/>
            <person name="Maruyama F."/>
            <person name="Fujisawa T."/>
            <person name="Togashi T."/>
            <person name="Yamamoto N."/>
            <person name="Seo M."/>
            <person name="Sato S."/>
            <person name="Yamada T."/>
            <person name="Mori H."/>
            <person name="Tajima N."/>
            <person name="Moriyama T."/>
            <person name="Ikeuchi M."/>
            <person name="Watanabe M."/>
            <person name="Wada H."/>
            <person name="Kobayashi K."/>
            <person name="Saito M."/>
            <person name="Masuda T."/>
            <person name="Sasaki-Sekimoto Y."/>
            <person name="Mashiguchi K."/>
            <person name="Awai K."/>
            <person name="Shimojima M."/>
            <person name="Masuda S."/>
            <person name="Iwai M."/>
            <person name="Nobusawa T."/>
            <person name="Narise T."/>
            <person name="Kondo S."/>
            <person name="Saito H."/>
            <person name="Sato R."/>
            <person name="Murakawa M."/>
            <person name="Ihara Y."/>
            <person name="Oshima-Yamada Y."/>
            <person name="Ohtaka K."/>
            <person name="Satoh M."/>
            <person name="Sonobe K."/>
            <person name="Ishii M."/>
            <person name="Ohtani R."/>
            <person name="Kanamori-Sato M."/>
            <person name="Honoki R."/>
            <person name="Miyazaki D."/>
            <person name="Mochizuki H."/>
            <person name="Umetsu J."/>
            <person name="Higashi K."/>
            <person name="Shibata D."/>
            <person name="Kamiya Y."/>
            <person name="Sato N."/>
            <person name="Nakamura Y."/>
            <person name="Tabata S."/>
            <person name="Ida S."/>
            <person name="Kurokawa K."/>
            <person name="Ohta H."/>
        </authorList>
    </citation>
    <scope>NUCLEOTIDE SEQUENCE [LARGE SCALE GENOMIC DNA]</scope>
    <source>
        <strain evidence="15 16">NIES-2285</strain>
    </source>
</reference>
<organism evidence="15 16">
    <name type="scientific">Klebsormidium nitens</name>
    <name type="common">Green alga</name>
    <name type="synonym">Ulothrix nitens</name>
    <dbReference type="NCBI Taxonomy" id="105231"/>
    <lineage>
        <taxon>Eukaryota</taxon>
        <taxon>Viridiplantae</taxon>
        <taxon>Streptophyta</taxon>
        <taxon>Klebsormidiophyceae</taxon>
        <taxon>Klebsormidiales</taxon>
        <taxon>Klebsormidiaceae</taxon>
        <taxon>Klebsormidium</taxon>
    </lineage>
</organism>
<evidence type="ECO:0000313" key="15">
    <source>
        <dbReference type="EMBL" id="GAQ86084.1"/>
    </source>
</evidence>